<keyword evidence="3 6" id="KW-0812">Transmembrane</keyword>
<dbReference type="PROSITE" id="PS50262">
    <property type="entry name" value="G_PROTEIN_RECEP_F1_2"/>
    <property type="match status" value="1"/>
</dbReference>
<accession>A0A915K917</accession>
<proteinExistence type="predicted"/>
<keyword evidence="5 6" id="KW-0472">Membrane</keyword>
<evidence type="ECO:0000256" key="1">
    <source>
        <dbReference type="ARBA" id="ARBA00004651"/>
    </source>
</evidence>
<dbReference type="Pfam" id="PF00001">
    <property type="entry name" value="7tm_1"/>
    <property type="match status" value="1"/>
</dbReference>
<evidence type="ECO:0000259" key="7">
    <source>
        <dbReference type="PROSITE" id="PS50262"/>
    </source>
</evidence>
<comment type="subcellular location">
    <subcellularLocation>
        <location evidence="1">Cell membrane</location>
        <topology evidence="1">Multi-pass membrane protein</topology>
    </subcellularLocation>
</comment>
<dbReference type="GO" id="GO:0004930">
    <property type="term" value="F:G protein-coupled receptor activity"/>
    <property type="evidence" value="ECO:0007669"/>
    <property type="project" value="InterPro"/>
</dbReference>
<dbReference type="CDD" id="cd00637">
    <property type="entry name" value="7tm_classA_rhodopsin-like"/>
    <property type="match status" value="1"/>
</dbReference>
<feature type="domain" description="G-protein coupled receptors family 1 profile" evidence="7">
    <location>
        <begin position="40"/>
        <end position="289"/>
    </location>
</feature>
<dbReference type="InterPro" id="IPR017452">
    <property type="entry name" value="GPCR_Rhodpsn_7TM"/>
</dbReference>
<name>A0A915K917_ROMCU</name>
<dbReference type="Gene3D" id="1.20.1070.10">
    <property type="entry name" value="Rhodopsin 7-helix transmembrane proteins"/>
    <property type="match status" value="1"/>
</dbReference>
<evidence type="ECO:0000313" key="8">
    <source>
        <dbReference type="Proteomes" id="UP000887565"/>
    </source>
</evidence>
<keyword evidence="8" id="KW-1185">Reference proteome</keyword>
<sequence>MNSSFSVMDEDRLHRSLEILSAIFPSFVVFMVAGVVATLTGVLSFAAILRSKEMKSKFYALYVEMAVVDFLMGVSYVFTATRKIYRLKSREGDVMERSTCCQESAILYFSQTLGLYVAFTLAIDRTVSFVRPVAYKYLKPVYITLPLIVAAWAFSILETAIMVSAGSSPAFFAQEILISCGTASCWSIPSYFATLYSHLAISGFVVLLNFCLIFVAKSLMKEAIKRKAVSNLTEDERRLRSQNHFQMKVIKTLSVMVVSHATSHISSRLLLVVLLHLYHEDPELTVLAD</sequence>
<evidence type="ECO:0000256" key="4">
    <source>
        <dbReference type="ARBA" id="ARBA00022989"/>
    </source>
</evidence>
<dbReference type="SMART" id="SM01381">
    <property type="entry name" value="7TM_GPCR_Srsx"/>
    <property type="match status" value="1"/>
</dbReference>
<feature type="transmembrane region" description="Helical" evidence="6">
    <location>
        <begin position="195"/>
        <end position="216"/>
    </location>
</feature>
<evidence type="ECO:0000313" key="9">
    <source>
        <dbReference type="WBParaSite" id="nRc.2.0.1.t35233-RA"/>
    </source>
</evidence>
<dbReference type="GO" id="GO:0005886">
    <property type="term" value="C:plasma membrane"/>
    <property type="evidence" value="ECO:0007669"/>
    <property type="project" value="UniProtKB-SubCell"/>
</dbReference>
<dbReference type="AlphaFoldDB" id="A0A915K917"/>
<evidence type="ECO:0000256" key="6">
    <source>
        <dbReference type="SAM" id="Phobius"/>
    </source>
</evidence>
<feature type="transmembrane region" description="Helical" evidence="6">
    <location>
        <begin position="59"/>
        <end position="80"/>
    </location>
</feature>
<keyword evidence="4 6" id="KW-1133">Transmembrane helix</keyword>
<evidence type="ECO:0000256" key="2">
    <source>
        <dbReference type="ARBA" id="ARBA00022475"/>
    </source>
</evidence>
<dbReference type="Proteomes" id="UP000887565">
    <property type="component" value="Unplaced"/>
</dbReference>
<evidence type="ECO:0000256" key="5">
    <source>
        <dbReference type="ARBA" id="ARBA00023136"/>
    </source>
</evidence>
<reference evidence="9" key="1">
    <citation type="submission" date="2022-11" db="UniProtKB">
        <authorList>
            <consortium name="WormBaseParasite"/>
        </authorList>
    </citation>
    <scope>IDENTIFICATION</scope>
</reference>
<feature type="transmembrane region" description="Helical" evidence="6">
    <location>
        <begin position="20"/>
        <end position="47"/>
    </location>
</feature>
<dbReference type="WBParaSite" id="nRc.2.0.1.t35233-RA">
    <property type="protein sequence ID" value="nRc.2.0.1.t35233-RA"/>
    <property type="gene ID" value="nRc.2.0.1.g35233"/>
</dbReference>
<dbReference type="SUPFAM" id="SSF81321">
    <property type="entry name" value="Family A G protein-coupled receptor-like"/>
    <property type="match status" value="1"/>
</dbReference>
<organism evidence="8 9">
    <name type="scientific">Romanomermis culicivorax</name>
    <name type="common">Nematode worm</name>
    <dbReference type="NCBI Taxonomy" id="13658"/>
    <lineage>
        <taxon>Eukaryota</taxon>
        <taxon>Metazoa</taxon>
        <taxon>Ecdysozoa</taxon>
        <taxon>Nematoda</taxon>
        <taxon>Enoplea</taxon>
        <taxon>Dorylaimia</taxon>
        <taxon>Mermithida</taxon>
        <taxon>Mermithoidea</taxon>
        <taxon>Mermithidae</taxon>
        <taxon>Romanomermis</taxon>
    </lineage>
</organism>
<protein>
    <submittedName>
        <fullName evidence="9">G-protein coupled receptors family 1 profile domain-containing protein</fullName>
    </submittedName>
</protein>
<evidence type="ECO:0000256" key="3">
    <source>
        <dbReference type="ARBA" id="ARBA00022692"/>
    </source>
</evidence>
<feature type="transmembrane region" description="Helical" evidence="6">
    <location>
        <begin position="143"/>
        <end position="163"/>
    </location>
</feature>
<keyword evidence="2" id="KW-1003">Cell membrane</keyword>
<dbReference type="PANTHER" id="PTHR22750">
    <property type="entry name" value="G-PROTEIN COUPLED RECEPTOR"/>
    <property type="match status" value="1"/>
</dbReference>
<dbReference type="InterPro" id="IPR000276">
    <property type="entry name" value="GPCR_Rhodpsn"/>
</dbReference>